<dbReference type="GO" id="GO:0019632">
    <property type="term" value="P:shikimate metabolic process"/>
    <property type="evidence" value="ECO:0007669"/>
    <property type="project" value="TreeGrafter"/>
</dbReference>
<dbReference type="AlphaFoldDB" id="A0A4U0XJ54"/>
<organism evidence="2 3">
    <name type="scientific">Friedmanniomyces simplex</name>
    <dbReference type="NCBI Taxonomy" id="329884"/>
    <lineage>
        <taxon>Eukaryota</taxon>
        <taxon>Fungi</taxon>
        <taxon>Dikarya</taxon>
        <taxon>Ascomycota</taxon>
        <taxon>Pezizomycotina</taxon>
        <taxon>Dothideomycetes</taxon>
        <taxon>Dothideomycetidae</taxon>
        <taxon>Mycosphaerellales</taxon>
        <taxon>Teratosphaeriaceae</taxon>
        <taxon>Friedmanniomyces</taxon>
    </lineage>
</organism>
<dbReference type="InterPro" id="IPR036291">
    <property type="entry name" value="NAD(P)-bd_dom_sf"/>
</dbReference>
<dbReference type="PANTHER" id="PTHR21089">
    <property type="entry name" value="SHIKIMATE DEHYDROGENASE"/>
    <property type="match status" value="1"/>
</dbReference>
<dbReference type="Pfam" id="PF18317">
    <property type="entry name" value="SDH_C"/>
    <property type="match status" value="1"/>
</dbReference>
<dbReference type="EMBL" id="NAJQ01000170">
    <property type="protein sequence ID" value="TKA76216.1"/>
    <property type="molecule type" value="Genomic_DNA"/>
</dbReference>
<comment type="caution">
    <text evidence="2">The sequence shown here is derived from an EMBL/GenBank/DDBJ whole genome shotgun (WGS) entry which is preliminary data.</text>
</comment>
<dbReference type="GO" id="GO:0004764">
    <property type="term" value="F:shikimate 3-dehydrogenase (NADP+) activity"/>
    <property type="evidence" value="ECO:0007669"/>
    <property type="project" value="InterPro"/>
</dbReference>
<dbReference type="PANTHER" id="PTHR21089:SF1">
    <property type="entry name" value="BIFUNCTIONAL 3-DEHYDROQUINATE DEHYDRATASE_SHIKIMATE DEHYDROGENASE, CHLOROPLASTIC"/>
    <property type="match status" value="1"/>
</dbReference>
<keyword evidence="3" id="KW-1185">Reference proteome</keyword>
<dbReference type="STRING" id="329884.A0A4U0XJ54"/>
<evidence type="ECO:0000313" key="3">
    <source>
        <dbReference type="Proteomes" id="UP000309340"/>
    </source>
</evidence>
<name>A0A4U0XJ54_9PEZI</name>
<accession>A0A4U0XJ54</accession>
<sequence length="176" mass="18187">QAGMVVGGGGTARAAIYALKEMGYAPIYLVGRNKQKLAALTQSFSSEYGIQLLSTEEEAQALSAGQHPAVAIGTIPGDSPIDSGMREILCTIFGASDKAATAAADMATSPAGSKKVLLEMAYKPAVTSLMQLAQNSGWKTVPGLEALVGQGVHQFRLWTGITPVYGRARGAVMGTV</sequence>
<dbReference type="Gene3D" id="3.40.50.720">
    <property type="entry name" value="NAD(P)-binding Rossmann-like Domain"/>
    <property type="match status" value="1"/>
</dbReference>
<dbReference type="InterPro" id="IPR041121">
    <property type="entry name" value="SDH_C"/>
</dbReference>
<gene>
    <name evidence="2" type="ORF">B0A55_06602</name>
</gene>
<evidence type="ECO:0000259" key="1">
    <source>
        <dbReference type="Pfam" id="PF18317"/>
    </source>
</evidence>
<dbReference type="Proteomes" id="UP000309340">
    <property type="component" value="Unassembled WGS sequence"/>
</dbReference>
<dbReference type="InterPro" id="IPR022893">
    <property type="entry name" value="Shikimate_DH_fam"/>
</dbReference>
<evidence type="ECO:0000313" key="2">
    <source>
        <dbReference type="EMBL" id="TKA76216.1"/>
    </source>
</evidence>
<dbReference type="GO" id="GO:0009423">
    <property type="term" value="P:chorismate biosynthetic process"/>
    <property type="evidence" value="ECO:0007669"/>
    <property type="project" value="TreeGrafter"/>
</dbReference>
<dbReference type="SUPFAM" id="SSF51735">
    <property type="entry name" value="NAD(P)-binding Rossmann-fold domains"/>
    <property type="match status" value="1"/>
</dbReference>
<protein>
    <recommendedName>
        <fullName evidence="1">SDH C-terminal domain-containing protein</fullName>
    </recommendedName>
</protein>
<feature type="non-terminal residue" evidence="2">
    <location>
        <position position="1"/>
    </location>
</feature>
<reference evidence="2 3" key="1">
    <citation type="submission" date="2017-03" db="EMBL/GenBank/DDBJ databases">
        <title>Genomes of endolithic fungi from Antarctica.</title>
        <authorList>
            <person name="Coleine C."/>
            <person name="Masonjones S."/>
            <person name="Stajich J.E."/>
        </authorList>
    </citation>
    <scope>NUCLEOTIDE SEQUENCE [LARGE SCALE GENOMIC DNA]</scope>
    <source>
        <strain evidence="2 3">CCFEE 5184</strain>
    </source>
</reference>
<proteinExistence type="predicted"/>
<feature type="domain" description="SDH C-terminal" evidence="1">
    <location>
        <begin position="143"/>
        <end position="169"/>
    </location>
</feature>
<dbReference type="CDD" id="cd01065">
    <property type="entry name" value="NAD_bind_Shikimate_DH"/>
    <property type="match status" value="1"/>
</dbReference>
<dbReference type="OrthoDB" id="197068at2759"/>